<dbReference type="AlphaFoldDB" id="A0A640KGH5"/>
<dbReference type="InterPro" id="IPR000808">
    <property type="entry name" value="Mrp-like_CS"/>
</dbReference>
<protein>
    <recommendedName>
        <fullName evidence="8">Cytosolic Fe-S cluster assembly factor NUBP1 homolog</fullName>
    </recommendedName>
</protein>
<evidence type="ECO:0000256" key="5">
    <source>
        <dbReference type="ARBA" id="ARBA00022840"/>
    </source>
</evidence>
<organism evidence="9 10">
    <name type="scientific">Leishmania tarentolae</name>
    <name type="common">Sauroleishmania tarentolae</name>
    <dbReference type="NCBI Taxonomy" id="5689"/>
    <lineage>
        <taxon>Eukaryota</taxon>
        <taxon>Discoba</taxon>
        <taxon>Euglenozoa</taxon>
        <taxon>Kinetoplastea</taxon>
        <taxon>Metakinetoplastina</taxon>
        <taxon>Trypanosomatida</taxon>
        <taxon>Trypanosomatidae</taxon>
        <taxon>Leishmaniinae</taxon>
        <taxon>Leishmania</taxon>
        <taxon>lizard Leishmania</taxon>
    </lineage>
</organism>
<comment type="function">
    <text evidence="8">Component of the cytosolic iron-sulfur (Fe/S) protein assembly (CIA) machinery. Required for maturation of extramitochondrial Fe-S proteins. The NUBP1-NUBP2 heterotetramer forms a Fe-S scaffold complex, mediating the de novo assembly of an Fe-S cluster and its transfer to target apoproteins.</text>
</comment>
<keyword evidence="3 8" id="KW-0479">Metal-binding</keyword>
<dbReference type="PANTHER" id="PTHR23264:SF34">
    <property type="entry name" value="CYTOSOLIC FE-S CLUSTER ASSEMBLY FACTOR NUBP1 HOMOLOG"/>
    <property type="match status" value="1"/>
</dbReference>
<name>A0A640KGH5_LEITA</name>
<comment type="caution">
    <text evidence="9">The sequence shown here is derived from an EMBL/GenBank/DDBJ whole genome shotgun (WGS) entry which is preliminary data.</text>
</comment>
<evidence type="ECO:0000256" key="8">
    <source>
        <dbReference type="HAMAP-Rule" id="MF_03038"/>
    </source>
</evidence>
<sequence>MATPQNTNPECVGPESPQAGIAPSCQGCPNAAICASAPKGPDPDIPLIRERLAGVKHKVMVVSGKGGVGKSTMTKELAFALGARGLLVGLMDMDICGPSLPRLTGVRGEDVHQSAGGIEPVLVDENVTMMSMHYLLANKNEAVLFRGPRKNGVIKMFLKDVIWGDLDVLLIDTPPGTSDEHITVNSLLQQTTNGVDGAVLITTPQRVSEADVRREVNFCQKAKLPILGLVENMSGFVCPGCHKESQIFAKEAGKGGRGEGAGVRLSHEFDIPLWGEVPLDPLLMKACEEGVSFSEYMEKSGMASSTTLDALFTVSNQLIASLGIQVE</sequence>
<evidence type="ECO:0000313" key="10">
    <source>
        <dbReference type="Proteomes" id="UP000419144"/>
    </source>
</evidence>
<dbReference type="PANTHER" id="PTHR23264">
    <property type="entry name" value="NUCLEOTIDE-BINDING PROTEIN NBP35 YEAST -RELATED"/>
    <property type="match status" value="1"/>
</dbReference>
<dbReference type="Pfam" id="PF10609">
    <property type="entry name" value="ParA"/>
    <property type="match status" value="1"/>
</dbReference>
<feature type="binding site" evidence="8">
    <location>
        <position position="28"/>
    </location>
    <ligand>
        <name>[4Fe-4S] cluster</name>
        <dbReference type="ChEBI" id="CHEBI:49883"/>
        <label>1</label>
    </ligand>
</feature>
<dbReference type="Gene3D" id="3.40.50.300">
    <property type="entry name" value="P-loop containing nucleotide triphosphate hydrolases"/>
    <property type="match status" value="1"/>
</dbReference>
<dbReference type="HAMAP" id="MF_02040">
    <property type="entry name" value="Mrp_NBP35"/>
    <property type="match status" value="1"/>
</dbReference>
<dbReference type="GO" id="GO:0051539">
    <property type="term" value="F:4 iron, 4 sulfur cluster binding"/>
    <property type="evidence" value="ECO:0007669"/>
    <property type="project" value="UniProtKB-UniRule"/>
</dbReference>
<dbReference type="InterPro" id="IPR019591">
    <property type="entry name" value="Mrp/NBP35_ATP-bd"/>
</dbReference>
<keyword evidence="5 8" id="KW-0067">ATP-binding</keyword>
<comment type="cofactor">
    <cofactor evidence="8">
        <name>[4Fe-4S] cluster</name>
        <dbReference type="ChEBI" id="CHEBI:49883"/>
    </cofactor>
    <text evidence="8">Binds 4 [4Fe-4S] clusters per heterotetramer. Contains two stable clusters in the N-termini of NUBP1 and two labile, bridging clusters between subunits of the NUBP1-NUBP2 heterotetramer.</text>
</comment>
<dbReference type="InterPro" id="IPR028601">
    <property type="entry name" value="NUBP1/Nbp35"/>
</dbReference>
<dbReference type="VEuPathDB" id="TriTrypDB:LtaPh_2106600"/>
<gene>
    <name evidence="9" type="ORF">LtaPh_2106600</name>
</gene>
<dbReference type="Proteomes" id="UP000419144">
    <property type="component" value="Unassembled WGS sequence"/>
</dbReference>
<feature type="binding site" evidence="8">
    <location>
        <position position="241"/>
    </location>
    <ligand>
        <name>[4Fe-4S] cluster</name>
        <dbReference type="ChEBI" id="CHEBI:49883"/>
        <label>2</label>
        <note>ligand shared with heterodimeric partner</note>
    </ligand>
</feature>
<keyword evidence="6 8" id="KW-0408">Iron</keyword>
<proteinExistence type="inferred from homology"/>
<keyword evidence="2 8" id="KW-0963">Cytoplasm</keyword>
<feature type="binding site" evidence="8">
    <location>
        <position position="34"/>
    </location>
    <ligand>
        <name>[4Fe-4S] cluster</name>
        <dbReference type="ChEBI" id="CHEBI:49883"/>
        <label>1</label>
    </ligand>
</feature>
<dbReference type="GO" id="GO:0140663">
    <property type="term" value="F:ATP-dependent FeS chaperone activity"/>
    <property type="evidence" value="ECO:0007669"/>
    <property type="project" value="InterPro"/>
</dbReference>
<keyword evidence="7 8" id="KW-0411">Iron-sulfur</keyword>
<feature type="binding site" evidence="8">
    <location>
        <position position="11"/>
    </location>
    <ligand>
        <name>[4Fe-4S] cluster</name>
        <dbReference type="ChEBI" id="CHEBI:49883"/>
        <label>1</label>
    </ligand>
</feature>
<dbReference type="FunFam" id="3.40.50.300:FF:002726">
    <property type="entry name" value="Cytosolic Fe-S cluster assembly factor NUBP1 homolog"/>
    <property type="match status" value="1"/>
</dbReference>
<evidence type="ECO:0000256" key="6">
    <source>
        <dbReference type="ARBA" id="ARBA00023004"/>
    </source>
</evidence>
<dbReference type="SUPFAM" id="SSF52540">
    <property type="entry name" value="P-loop containing nucleoside triphosphate hydrolases"/>
    <property type="match status" value="1"/>
</dbReference>
<feature type="binding site" evidence="8">
    <location>
        <begin position="64"/>
        <end position="71"/>
    </location>
    <ligand>
        <name>ATP</name>
        <dbReference type="ChEBI" id="CHEBI:30616"/>
    </ligand>
</feature>
<dbReference type="GO" id="GO:0016226">
    <property type="term" value="P:iron-sulfur cluster assembly"/>
    <property type="evidence" value="ECO:0007669"/>
    <property type="project" value="UniProtKB-UniRule"/>
</dbReference>
<evidence type="ECO:0000313" key="9">
    <source>
        <dbReference type="EMBL" id="GET88301.1"/>
    </source>
</evidence>
<evidence type="ECO:0000256" key="3">
    <source>
        <dbReference type="ARBA" id="ARBA00022723"/>
    </source>
</evidence>
<dbReference type="CDD" id="cd02037">
    <property type="entry name" value="Mrp_NBP35"/>
    <property type="match status" value="1"/>
</dbReference>
<dbReference type="InterPro" id="IPR027417">
    <property type="entry name" value="P-loop_NTPase"/>
</dbReference>
<reference evidence="9" key="1">
    <citation type="submission" date="2019-11" db="EMBL/GenBank/DDBJ databases">
        <title>Leishmania tarentolae CDS.</title>
        <authorList>
            <person name="Goto Y."/>
            <person name="Yamagishi J."/>
        </authorList>
    </citation>
    <scope>NUCLEOTIDE SEQUENCE [LARGE SCALE GENOMIC DNA]</scope>
    <source>
        <strain evidence="9">Parrot Tar II</strain>
    </source>
</reference>
<feature type="binding site" evidence="8">
    <location>
        <position position="25"/>
    </location>
    <ligand>
        <name>[4Fe-4S] cluster</name>
        <dbReference type="ChEBI" id="CHEBI:49883"/>
        <label>1</label>
    </ligand>
</feature>
<dbReference type="EMBL" id="BLBS01000026">
    <property type="protein sequence ID" value="GET88301.1"/>
    <property type="molecule type" value="Genomic_DNA"/>
</dbReference>
<evidence type="ECO:0000256" key="2">
    <source>
        <dbReference type="ARBA" id="ARBA00022490"/>
    </source>
</evidence>
<keyword evidence="1 8" id="KW-0004">4Fe-4S</keyword>
<evidence type="ECO:0000256" key="7">
    <source>
        <dbReference type="ARBA" id="ARBA00023014"/>
    </source>
</evidence>
<comment type="subcellular location">
    <subcellularLocation>
        <location evidence="8">Cytoplasm</location>
    </subcellularLocation>
</comment>
<evidence type="ECO:0000256" key="4">
    <source>
        <dbReference type="ARBA" id="ARBA00022741"/>
    </source>
</evidence>
<accession>A0A640KGH5</accession>
<feature type="binding site" evidence="8">
    <location>
        <position position="238"/>
    </location>
    <ligand>
        <name>[4Fe-4S] cluster</name>
        <dbReference type="ChEBI" id="CHEBI:49883"/>
        <label>2</label>
        <note>ligand shared with heterodimeric partner</note>
    </ligand>
</feature>
<dbReference type="PROSITE" id="PS01215">
    <property type="entry name" value="MRP"/>
    <property type="match status" value="1"/>
</dbReference>
<comment type="similarity">
    <text evidence="8">Belongs to the Mrp/NBP35 ATP-binding proteins family. NUBP1/NBP35 subfamily.</text>
</comment>
<dbReference type="OrthoDB" id="1741334at2759"/>
<comment type="subunit">
    <text evidence="8">Heterotetramer of 2 NUBP1 and 2 NUBP2 chains.</text>
</comment>
<dbReference type="GO" id="GO:0046872">
    <property type="term" value="F:metal ion binding"/>
    <property type="evidence" value="ECO:0007669"/>
    <property type="project" value="UniProtKB-KW"/>
</dbReference>
<dbReference type="InterPro" id="IPR033756">
    <property type="entry name" value="YlxH/NBP35"/>
</dbReference>
<keyword evidence="4 8" id="KW-0547">Nucleotide-binding</keyword>
<evidence type="ECO:0000256" key="1">
    <source>
        <dbReference type="ARBA" id="ARBA00022485"/>
    </source>
</evidence>
<keyword evidence="10" id="KW-1185">Reference proteome</keyword>
<dbReference type="GO" id="GO:0005524">
    <property type="term" value="F:ATP binding"/>
    <property type="evidence" value="ECO:0007669"/>
    <property type="project" value="UniProtKB-KW"/>
</dbReference>
<dbReference type="HAMAP" id="MF_03038">
    <property type="entry name" value="NUBP1"/>
    <property type="match status" value="1"/>
</dbReference>
<dbReference type="GO" id="GO:0005829">
    <property type="term" value="C:cytosol"/>
    <property type="evidence" value="ECO:0007669"/>
    <property type="project" value="TreeGrafter"/>
</dbReference>